<evidence type="ECO:0000313" key="4">
    <source>
        <dbReference type="Proteomes" id="UP000198848"/>
    </source>
</evidence>
<organism evidence="3 4">
    <name type="scientific">Natronobacterium texcoconense</name>
    <dbReference type="NCBI Taxonomy" id="1095778"/>
    <lineage>
        <taxon>Archaea</taxon>
        <taxon>Methanobacteriati</taxon>
        <taxon>Methanobacteriota</taxon>
        <taxon>Stenosarchaea group</taxon>
        <taxon>Halobacteria</taxon>
        <taxon>Halobacteriales</taxon>
        <taxon>Natrialbaceae</taxon>
        <taxon>Natronobacterium</taxon>
    </lineage>
</organism>
<feature type="domain" description="DUF5611" evidence="2">
    <location>
        <begin position="14"/>
        <end position="130"/>
    </location>
</feature>
<evidence type="ECO:0000259" key="2">
    <source>
        <dbReference type="Pfam" id="PF18446"/>
    </source>
</evidence>
<name>A0A1H1INU2_NATTX</name>
<dbReference type="STRING" id="1095778.SAMN04489842_3671"/>
<reference evidence="4" key="1">
    <citation type="submission" date="2016-10" db="EMBL/GenBank/DDBJ databases">
        <authorList>
            <person name="Varghese N."/>
            <person name="Submissions S."/>
        </authorList>
    </citation>
    <scope>NUCLEOTIDE SEQUENCE [LARGE SCALE GENOMIC DNA]</scope>
    <source>
        <strain evidence="4">DSM 24767</strain>
    </source>
</reference>
<protein>
    <recommendedName>
        <fullName evidence="2">DUF5611 domain-containing protein</fullName>
    </recommendedName>
</protein>
<evidence type="ECO:0000256" key="1">
    <source>
        <dbReference type="SAM" id="MobiDB-lite"/>
    </source>
</evidence>
<keyword evidence="4" id="KW-1185">Reference proteome</keyword>
<dbReference type="AlphaFoldDB" id="A0A1H1INU2"/>
<dbReference type="Gene3D" id="3.30.310.190">
    <property type="match status" value="1"/>
</dbReference>
<dbReference type="EMBL" id="FNLC01000005">
    <property type="protein sequence ID" value="SDR39357.1"/>
    <property type="molecule type" value="Genomic_DNA"/>
</dbReference>
<dbReference type="InterPro" id="IPR040713">
    <property type="entry name" value="DUF5611"/>
</dbReference>
<proteinExistence type="predicted"/>
<gene>
    <name evidence="3" type="ORF">SAMN04489842_3671</name>
</gene>
<feature type="region of interest" description="Disordered" evidence="1">
    <location>
        <begin position="110"/>
        <end position="142"/>
    </location>
</feature>
<evidence type="ECO:0000313" key="3">
    <source>
        <dbReference type="EMBL" id="SDR39357.1"/>
    </source>
</evidence>
<dbReference type="Proteomes" id="UP000198848">
    <property type="component" value="Unassembled WGS sequence"/>
</dbReference>
<accession>A0A1H1INU2</accession>
<dbReference type="Pfam" id="PF18446">
    <property type="entry name" value="DUF5611"/>
    <property type="match status" value="1"/>
</dbReference>
<sequence length="142" mass="16221">MKRGKHPAVYLQTMKEYKMRRGEYLEERIPDMESTVEDYFGSITGTQEYKGSDLYLIEEPANPVFEKIVVGAVEYSGKKDKLGVEFHERDPTELGPDELEAAEEAVDAKNDFLLEATGRDAKARRDSMKRSVEDDPDHDVET</sequence>